<sequence length="96" mass="11396">MPRFMLKGYPNRQIAQVFGVCHQTTANELTRGTVDQVKRVNDKLKYYRQYVPEAAQTRYKLNRLPRRELNYRTTEEVFTAECLRVRRRTAKVATAD</sequence>
<protein>
    <recommendedName>
        <fullName evidence="3">Transposase</fullName>
    </recommendedName>
</protein>
<dbReference type="RefSeq" id="WP_308704522.1">
    <property type="nucleotide sequence ID" value="NZ_JAVCWF010000002.1"/>
</dbReference>
<dbReference type="EMBL" id="JAVCWF010000002">
    <property type="protein sequence ID" value="MDQ7938770.1"/>
    <property type="molecule type" value="Genomic_DNA"/>
</dbReference>
<evidence type="ECO:0008006" key="3">
    <source>
        <dbReference type="Google" id="ProtNLM"/>
    </source>
</evidence>
<keyword evidence="2" id="KW-1185">Reference proteome</keyword>
<dbReference type="Proteomes" id="UP001227831">
    <property type="component" value="Unassembled WGS sequence"/>
</dbReference>
<comment type="caution">
    <text evidence="1">The sequence shown here is derived from an EMBL/GenBank/DDBJ whole genome shotgun (WGS) entry which is preliminary data.</text>
</comment>
<accession>A0ABU1ACW8</accession>
<reference evidence="1 2" key="1">
    <citation type="journal article" date="2023" name="Int. J. Syst. Evol. Microbiol.">
        <title>Lactiplantibacillus brownii sp. nov., a novel psychrotolerant species isolated from sauerkraut.</title>
        <authorList>
            <person name="Heng Y.C."/>
            <person name="Silvaraju S."/>
            <person name="Lee J.K.Y."/>
            <person name="Kittelmann S."/>
        </authorList>
    </citation>
    <scope>NUCLEOTIDE SEQUENCE [LARGE SCALE GENOMIC DNA]</scope>
    <source>
        <strain evidence="1 2">WILCCON 0030</strain>
    </source>
</reference>
<gene>
    <name evidence="1" type="ORF">RA086_14250</name>
</gene>
<proteinExistence type="predicted"/>
<evidence type="ECO:0000313" key="1">
    <source>
        <dbReference type="EMBL" id="MDQ7938770.1"/>
    </source>
</evidence>
<evidence type="ECO:0000313" key="2">
    <source>
        <dbReference type="Proteomes" id="UP001227831"/>
    </source>
</evidence>
<name>A0ABU1ACW8_9LACO</name>
<organism evidence="1 2">
    <name type="scientific">Lactiplantibacillus brownii</name>
    <dbReference type="NCBI Taxonomy" id="3069269"/>
    <lineage>
        <taxon>Bacteria</taxon>
        <taxon>Bacillati</taxon>
        <taxon>Bacillota</taxon>
        <taxon>Bacilli</taxon>
        <taxon>Lactobacillales</taxon>
        <taxon>Lactobacillaceae</taxon>
        <taxon>Lactiplantibacillus</taxon>
    </lineage>
</organism>